<comment type="caution">
    <text evidence="9">The sequence shown here is derived from an EMBL/GenBank/DDBJ whole genome shotgun (WGS) entry which is preliminary data.</text>
</comment>
<keyword evidence="4 6" id="KW-1133">Transmembrane helix</keyword>
<name>A0A8S4S2Y2_9NEOP</name>
<keyword evidence="5 6" id="KW-0472">Membrane</keyword>
<evidence type="ECO:0000256" key="1">
    <source>
        <dbReference type="ARBA" id="ARBA00004141"/>
    </source>
</evidence>
<evidence type="ECO:0000313" key="10">
    <source>
        <dbReference type="Proteomes" id="UP000838756"/>
    </source>
</evidence>
<feature type="signal peptide" evidence="7">
    <location>
        <begin position="1"/>
        <end position="17"/>
    </location>
</feature>
<dbReference type="SUPFAM" id="SSF103473">
    <property type="entry name" value="MFS general substrate transporter"/>
    <property type="match status" value="1"/>
</dbReference>
<protein>
    <submittedName>
        <fullName evidence="9">Jg778 protein</fullName>
    </submittedName>
</protein>
<dbReference type="GO" id="GO:0016020">
    <property type="term" value="C:membrane"/>
    <property type="evidence" value="ECO:0007669"/>
    <property type="project" value="UniProtKB-SubCell"/>
</dbReference>
<feature type="chain" id="PRO_5035844988" evidence="7">
    <location>
        <begin position="18"/>
        <end position="113"/>
    </location>
</feature>
<evidence type="ECO:0000256" key="7">
    <source>
        <dbReference type="SAM" id="SignalP"/>
    </source>
</evidence>
<dbReference type="PANTHER" id="PTHR23511:SF38">
    <property type="entry name" value="SYNAPTIC VESICLE 2-RELATED PROTEIN-LIKE PROTEIN"/>
    <property type="match status" value="1"/>
</dbReference>
<feature type="transmembrane region" description="Helical" evidence="6">
    <location>
        <begin position="54"/>
        <end position="78"/>
    </location>
</feature>
<accession>A0A8S4S2Y2</accession>
<evidence type="ECO:0000256" key="3">
    <source>
        <dbReference type="ARBA" id="ARBA00022692"/>
    </source>
</evidence>
<dbReference type="PANTHER" id="PTHR23511">
    <property type="entry name" value="SYNAPTIC VESICLE GLYCOPROTEIN 2"/>
    <property type="match status" value="1"/>
</dbReference>
<evidence type="ECO:0000313" key="9">
    <source>
        <dbReference type="EMBL" id="CAH2247623.1"/>
    </source>
</evidence>
<keyword evidence="7" id="KW-0732">Signal</keyword>
<dbReference type="AlphaFoldDB" id="A0A8S4S2Y2"/>
<dbReference type="Gene3D" id="1.20.1250.20">
    <property type="entry name" value="MFS general substrate transporter like domains"/>
    <property type="match status" value="1"/>
</dbReference>
<evidence type="ECO:0000259" key="8">
    <source>
        <dbReference type="PROSITE" id="PS50850"/>
    </source>
</evidence>
<feature type="domain" description="Major facilitator superfamily (MFS) profile" evidence="8">
    <location>
        <begin position="1"/>
        <end position="108"/>
    </location>
</feature>
<evidence type="ECO:0000256" key="6">
    <source>
        <dbReference type="SAM" id="Phobius"/>
    </source>
</evidence>
<dbReference type="Proteomes" id="UP000838756">
    <property type="component" value="Unassembled WGS sequence"/>
</dbReference>
<keyword evidence="10" id="KW-1185">Reference proteome</keyword>
<dbReference type="InterPro" id="IPR036259">
    <property type="entry name" value="MFS_trans_sf"/>
</dbReference>
<keyword evidence="3 6" id="KW-0812">Transmembrane</keyword>
<dbReference type="InterPro" id="IPR020846">
    <property type="entry name" value="MFS_dom"/>
</dbReference>
<feature type="transmembrane region" description="Helical" evidence="6">
    <location>
        <begin position="84"/>
        <end position="103"/>
    </location>
</feature>
<sequence>MLIISGLAALGLNLVASSLQNLVLSCVFEAIVSCTEAVLFCVICEIFPTKVAATAMAVTVMCGRIGAIVGNVVFGALVDEHCIVPIYMFGSLLITSGLLCIILPKSTRPERPQ</sequence>
<dbReference type="PROSITE" id="PS50850">
    <property type="entry name" value="MFS"/>
    <property type="match status" value="1"/>
</dbReference>
<gene>
    <name evidence="9" type="primary">jg778</name>
    <name evidence="9" type="ORF">PAEG_LOCUS21628</name>
</gene>
<evidence type="ECO:0000256" key="4">
    <source>
        <dbReference type="ARBA" id="ARBA00022989"/>
    </source>
</evidence>
<comment type="subcellular location">
    <subcellularLocation>
        <location evidence="1">Membrane</location>
        <topology evidence="1">Multi-pass membrane protein</topology>
    </subcellularLocation>
</comment>
<dbReference type="EMBL" id="CAKXAJ010025963">
    <property type="protein sequence ID" value="CAH2247623.1"/>
    <property type="molecule type" value="Genomic_DNA"/>
</dbReference>
<evidence type="ECO:0000256" key="2">
    <source>
        <dbReference type="ARBA" id="ARBA00022448"/>
    </source>
</evidence>
<keyword evidence="2" id="KW-0813">Transport</keyword>
<proteinExistence type="predicted"/>
<dbReference type="GO" id="GO:0022857">
    <property type="term" value="F:transmembrane transporter activity"/>
    <property type="evidence" value="ECO:0007669"/>
    <property type="project" value="InterPro"/>
</dbReference>
<evidence type="ECO:0000256" key="5">
    <source>
        <dbReference type="ARBA" id="ARBA00023136"/>
    </source>
</evidence>
<reference evidence="9" key="1">
    <citation type="submission" date="2022-03" db="EMBL/GenBank/DDBJ databases">
        <authorList>
            <person name="Lindestad O."/>
        </authorList>
    </citation>
    <scope>NUCLEOTIDE SEQUENCE</scope>
</reference>
<feature type="transmembrane region" description="Helical" evidence="6">
    <location>
        <begin position="27"/>
        <end position="47"/>
    </location>
</feature>
<organism evidence="9 10">
    <name type="scientific">Pararge aegeria aegeria</name>
    <dbReference type="NCBI Taxonomy" id="348720"/>
    <lineage>
        <taxon>Eukaryota</taxon>
        <taxon>Metazoa</taxon>
        <taxon>Ecdysozoa</taxon>
        <taxon>Arthropoda</taxon>
        <taxon>Hexapoda</taxon>
        <taxon>Insecta</taxon>
        <taxon>Pterygota</taxon>
        <taxon>Neoptera</taxon>
        <taxon>Endopterygota</taxon>
        <taxon>Lepidoptera</taxon>
        <taxon>Glossata</taxon>
        <taxon>Ditrysia</taxon>
        <taxon>Papilionoidea</taxon>
        <taxon>Nymphalidae</taxon>
        <taxon>Satyrinae</taxon>
        <taxon>Satyrini</taxon>
        <taxon>Parargina</taxon>
        <taxon>Pararge</taxon>
    </lineage>
</organism>
<dbReference type="OrthoDB" id="3936150at2759"/>